<sequence>MSLASTIRLSYFHSSLKSYIERQDSKSALLLLRQFLQSTVKPNDFTFSLLLKSYASSSSALNPIIAKIEVNQTRNHLVKSGIDQFVYVSTALLDLYMKLGCVESARGVFGEMPQRDVVSWNALLCGYSRNGYDIDALDLFVQMLREGLAPQITTLVGLIPSCGRCDNLFPGMCIHGMGIKAGIDFDSQVKNALTSMYAKCGDLGAAKLLFEEMEEKTVVSWNTMIGAYGQNGFFDEALLMFKRMLEESFEVNSVTVLNLLSTSNCAELIHCYVIKSGLNNDVFVITSLVCVYAKCGDTVSAELLNMLSPHDNLVSLTAIISSYGEKGNIGLVVEYFSRVQKSGLKMDAIAMVSILHGIKDPAHSNVGIAFHCYAIKSGLCIKTLVANGLISMYSNFNDIDAALSLFYEMPEKPLITWNSVISGCVQAGMAREAMEVFCQMMMFGQSSDSVTIASLLSGCSQLAYLQFGKRLHSYVLRHDLETEDFVETSLIDMYTKCGSIECAERVFKSINEPCLATWNTMISCYSLNGFERKALTCYIEMLEQRIEPDKITFLGVLAACTHGGLVHEGKTCFQVMTEQVGLVPNLQHCACMVGLLGRAGLFEEAMSFIQNMDIEPDSAVWGALLNACRIHQEIRLGESLAKKLYLLDYRNGGLYVLMSNLYAATGRWDDVERVRKMMKGTEGDGCTGVSQIEVPSVVKLNPLILWLRVFSRSSQLLKFSAGVLPIRLYMLDRLRDAQTGDKRYL</sequence>
<dbReference type="AlphaFoldDB" id="A0A7J7D347"/>
<dbReference type="InterPro" id="IPR002885">
    <property type="entry name" value="PPR_rpt"/>
</dbReference>
<dbReference type="PANTHER" id="PTHR47926">
    <property type="entry name" value="PENTATRICOPEPTIDE REPEAT-CONTAINING PROTEIN"/>
    <property type="match status" value="1"/>
</dbReference>
<dbReference type="PROSITE" id="PS51375">
    <property type="entry name" value="PPR"/>
    <property type="match status" value="5"/>
</dbReference>
<evidence type="ECO:0000313" key="4">
    <source>
        <dbReference type="Proteomes" id="UP000593562"/>
    </source>
</evidence>
<dbReference type="FunFam" id="1.25.40.10:FF:000288">
    <property type="entry name" value="Pentatricopeptide repeat-containing protein At4g02750"/>
    <property type="match status" value="1"/>
</dbReference>
<keyword evidence="4" id="KW-1185">Reference proteome</keyword>
<feature type="repeat" description="PPR" evidence="2">
    <location>
        <begin position="217"/>
        <end position="251"/>
    </location>
</feature>
<dbReference type="Gene3D" id="1.25.40.10">
    <property type="entry name" value="Tetratricopeptide repeat domain"/>
    <property type="match status" value="5"/>
</dbReference>
<dbReference type="FunFam" id="1.25.40.10:FF:000227">
    <property type="entry name" value="Pentatricopeptide repeat-containing protein At3g13880"/>
    <property type="match status" value="1"/>
</dbReference>
<evidence type="ECO:0000256" key="1">
    <source>
        <dbReference type="ARBA" id="ARBA00022737"/>
    </source>
</evidence>
<dbReference type="Pfam" id="PF01535">
    <property type="entry name" value="PPR"/>
    <property type="match status" value="9"/>
</dbReference>
<dbReference type="InterPro" id="IPR046960">
    <property type="entry name" value="PPR_At4g14850-like_plant"/>
</dbReference>
<feature type="repeat" description="PPR" evidence="2">
    <location>
        <begin position="413"/>
        <end position="447"/>
    </location>
</feature>
<name>A0A7J7D347_TRIWF</name>
<dbReference type="GO" id="GO:0009451">
    <property type="term" value="P:RNA modification"/>
    <property type="evidence" value="ECO:0007669"/>
    <property type="project" value="InterPro"/>
</dbReference>
<accession>A0A7J7D347</accession>
<dbReference type="FunFam" id="1.25.40.10:FF:001319">
    <property type="entry name" value="Pentatricopeptide repeat-containing protein"/>
    <property type="match status" value="1"/>
</dbReference>
<dbReference type="Proteomes" id="UP000593562">
    <property type="component" value="Unassembled WGS sequence"/>
</dbReference>
<protein>
    <submittedName>
        <fullName evidence="3">Pentatricopeptide repeat-containing protein</fullName>
    </submittedName>
</protein>
<dbReference type="EMBL" id="JAAARO010000011">
    <property type="protein sequence ID" value="KAF5740688.1"/>
    <property type="molecule type" value="Genomic_DNA"/>
</dbReference>
<evidence type="ECO:0000256" key="2">
    <source>
        <dbReference type="PROSITE-ProRule" id="PRU00708"/>
    </source>
</evidence>
<gene>
    <name evidence="3" type="ORF">HS088_TW11G00765</name>
</gene>
<feature type="repeat" description="PPR" evidence="2">
    <location>
        <begin position="116"/>
        <end position="150"/>
    </location>
</feature>
<dbReference type="InterPro" id="IPR046848">
    <property type="entry name" value="E_motif"/>
</dbReference>
<keyword evidence="1" id="KW-0677">Repeat</keyword>
<dbReference type="NCBIfam" id="TIGR00756">
    <property type="entry name" value="PPR"/>
    <property type="match status" value="4"/>
</dbReference>
<feature type="repeat" description="PPR" evidence="2">
    <location>
        <begin position="312"/>
        <end position="346"/>
    </location>
</feature>
<evidence type="ECO:0000313" key="3">
    <source>
        <dbReference type="EMBL" id="KAF5740688.1"/>
    </source>
</evidence>
<reference evidence="3 4" key="1">
    <citation type="journal article" date="2020" name="Nat. Commun.">
        <title>Genome of Tripterygium wilfordii and identification of cytochrome P450 involved in triptolide biosynthesis.</title>
        <authorList>
            <person name="Tu L."/>
            <person name="Su P."/>
            <person name="Zhang Z."/>
            <person name="Gao L."/>
            <person name="Wang J."/>
            <person name="Hu T."/>
            <person name="Zhou J."/>
            <person name="Zhang Y."/>
            <person name="Zhao Y."/>
            <person name="Liu Y."/>
            <person name="Song Y."/>
            <person name="Tong Y."/>
            <person name="Lu Y."/>
            <person name="Yang J."/>
            <person name="Xu C."/>
            <person name="Jia M."/>
            <person name="Peters R.J."/>
            <person name="Huang L."/>
            <person name="Gao W."/>
        </authorList>
    </citation>
    <scope>NUCLEOTIDE SEQUENCE [LARGE SCALE GENOMIC DNA]</scope>
    <source>
        <strain evidence="4">cv. XIE 37</strain>
        <tissue evidence="3">Leaf</tissue>
    </source>
</reference>
<organism evidence="3 4">
    <name type="scientific">Tripterygium wilfordii</name>
    <name type="common">Thunder God vine</name>
    <dbReference type="NCBI Taxonomy" id="458696"/>
    <lineage>
        <taxon>Eukaryota</taxon>
        <taxon>Viridiplantae</taxon>
        <taxon>Streptophyta</taxon>
        <taxon>Embryophyta</taxon>
        <taxon>Tracheophyta</taxon>
        <taxon>Spermatophyta</taxon>
        <taxon>Magnoliopsida</taxon>
        <taxon>eudicotyledons</taxon>
        <taxon>Gunneridae</taxon>
        <taxon>Pentapetalae</taxon>
        <taxon>rosids</taxon>
        <taxon>fabids</taxon>
        <taxon>Celastrales</taxon>
        <taxon>Celastraceae</taxon>
        <taxon>Tripterygium</taxon>
    </lineage>
</organism>
<dbReference type="GO" id="GO:0003723">
    <property type="term" value="F:RNA binding"/>
    <property type="evidence" value="ECO:0007669"/>
    <property type="project" value="InterPro"/>
</dbReference>
<dbReference type="FunFam" id="1.25.40.10:FF:001228">
    <property type="entry name" value="Pentatricopeptide repeat-containing protein At4g20770"/>
    <property type="match status" value="1"/>
</dbReference>
<dbReference type="FunCoup" id="A0A7J7D347">
    <property type="interactions" value="25"/>
</dbReference>
<proteinExistence type="predicted"/>
<dbReference type="InParanoid" id="A0A7J7D347"/>
<comment type="caution">
    <text evidence="3">The sequence shown here is derived from an EMBL/GenBank/DDBJ whole genome shotgun (WGS) entry which is preliminary data.</text>
</comment>
<dbReference type="InterPro" id="IPR011990">
    <property type="entry name" value="TPR-like_helical_dom_sf"/>
</dbReference>
<dbReference type="PANTHER" id="PTHR47926:SF452">
    <property type="entry name" value="PENTATRICOPEPTIDE REPEAT-CONTAINING PROTEIN"/>
    <property type="match status" value="1"/>
</dbReference>
<feature type="repeat" description="PPR" evidence="2">
    <location>
        <begin position="514"/>
        <end position="548"/>
    </location>
</feature>
<dbReference type="Pfam" id="PF20431">
    <property type="entry name" value="E_motif"/>
    <property type="match status" value="1"/>
</dbReference>
<dbReference type="Pfam" id="PF13041">
    <property type="entry name" value="PPR_2"/>
    <property type="match status" value="1"/>
</dbReference>